<name>A0ABX8QZI0_9ACTN</name>
<accession>A0ABX8QZI0</accession>
<keyword evidence="1" id="KW-0175">Coiled coil</keyword>
<sequence>MSREGVDHALRGLREERDRIAASLLDLDGHHGSRLLKGARLTGETWRRWDAAQERLAMLWRLFDAYQRVLDAAVELRERSPRPTAAALTELSGLLSGPSVEVPDGEIPLEARTLLGPQEQRVTLDGAVALMSEAYEFVAGEVAAADAAWTALLVPLEEAEEGWRETARLAHSLDGTRHPELDRLGRELTALGRLIRTDPLSLVRDGQADTVRLDRVRATLAGLRVELAGVARLRDDYAGLLEQLVASVERVEETERRARETYEAAVAKIESPLLPEPCRGLGTGLRDRLAALERLREAERWVEMAGQVAELERAAEDAAERAMGDLRLSAGLLERRGELRGRLEAYRAKAARIGMAEDETLTRLYGQARDLLWTAPCDLRAATVAVAEYQRAIRASESETGTRR</sequence>
<dbReference type="Proteomes" id="UP001049518">
    <property type="component" value="Chromosome"/>
</dbReference>
<evidence type="ECO:0000313" key="3">
    <source>
        <dbReference type="Proteomes" id="UP001049518"/>
    </source>
</evidence>
<keyword evidence="3" id="KW-1185">Reference proteome</keyword>
<evidence type="ECO:0000256" key="1">
    <source>
        <dbReference type="SAM" id="Coils"/>
    </source>
</evidence>
<feature type="coiled-coil region" evidence="1">
    <location>
        <begin position="241"/>
        <end position="268"/>
    </location>
</feature>
<dbReference type="EMBL" id="CP059572">
    <property type="protein sequence ID" value="QXJ22857.1"/>
    <property type="molecule type" value="Genomic_DNA"/>
</dbReference>
<dbReference type="RefSeq" id="WP_231328521.1">
    <property type="nucleotide sequence ID" value="NZ_CP059572.1"/>
</dbReference>
<proteinExistence type="predicted"/>
<evidence type="ECO:0000313" key="2">
    <source>
        <dbReference type="EMBL" id="QXJ22857.1"/>
    </source>
</evidence>
<organism evidence="2 3">
    <name type="scientific">Actinomadura graeca</name>
    <dbReference type="NCBI Taxonomy" id="2750812"/>
    <lineage>
        <taxon>Bacteria</taxon>
        <taxon>Bacillati</taxon>
        <taxon>Actinomycetota</taxon>
        <taxon>Actinomycetes</taxon>
        <taxon>Streptosporangiales</taxon>
        <taxon>Thermomonosporaceae</taxon>
        <taxon>Actinomadura</taxon>
    </lineage>
</organism>
<protein>
    <submittedName>
        <fullName evidence="2">Uncharacterized protein</fullName>
    </submittedName>
</protein>
<reference evidence="2" key="1">
    <citation type="submission" date="2020-07" db="EMBL/GenBank/DDBJ databases">
        <authorList>
            <person name="Tarantini F.S."/>
            <person name="Hong K.W."/>
            <person name="Chan K.G."/>
        </authorList>
    </citation>
    <scope>NUCLEOTIDE SEQUENCE</scope>
    <source>
        <strain evidence="2">32-07</strain>
    </source>
</reference>
<gene>
    <name evidence="2" type="ORF">AGRA3207_003925</name>
</gene>